<organism evidence="2">
    <name type="scientific">marine sediment metagenome</name>
    <dbReference type="NCBI Taxonomy" id="412755"/>
    <lineage>
        <taxon>unclassified sequences</taxon>
        <taxon>metagenomes</taxon>
        <taxon>ecological metagenomes</taxon>
    </lineage>
</organism>
<evidence type="ECO:0000256" key="1">
    <source>
        <dbReference type="SAM" id="Phobius"/>
    </source>
</evidence>
<dbReference type="EMBL" id="BARV01014706">
    <property type="protein sequence ID" value="GAI22191.1"/>
    <property type="molecule type" value="Genomic_DNA"/>
</dbReference>
<keyword evidence="1" id="KW-0472">Membrane</keyword>
<keyword evidence="1" id="KW-1133">Transmembrane helix</keyword>
<comment type="caution">
    <text evidence="2">The sequence shown here is derived from an EMBL/GenBank/DDBJ whole genome shotgun (WGS) entry which is preliminary data.</text>
</comment>
<protein>
    <submittedName>
        <fullName evidence="2">Uncharacterized protein</fullName>
    </submittedName>
</protein>
<name>X1MVY3_9ZZZZ</name>
<dbReference type="AlphaFoldDB" id="X1MVY3"/>
<keyword evidence="1" id="KW-0812">Transmembrane</keyword>
<evidence type="ECO:0000313" key="2">
    <source>
        <dbReference type="EMBL" id="GAI22191.1"/>
    </source>
</evidence>
<proteinExistence type="predicted"/>
<accession>X1MVY3</accession>
<gene>
    <name evidence="2" type="ORF">S06H3_25532</name>
</gene>
<feature type="transmembrane region" description="Helical" evidence="1">
    <location>
        <begin position="36"/>
        <end position="52"/>
    </location>
</feature>
<feature type="transmembrane region" description="Helical" evidence="1">
    <location>
        <begin position="6"/>
        <end position="27"/>
    </location>
</feature>
<sequence>MDIFGFYNILYRVIYIYVIGMCIWSIFTHKEFQRQIGYAMIMVPFLLRVLGIK</sequence>
<reference evidence="2" key="1">
    <citation type="journal article" date="2014" name="Front. Microbiol.">
        <title>High frequency of phylogenetically diverse reductive dehalogenase-homologous genes in deep subseafloor sedimentary metagenomes.</title>
        <authorList>
            <person name="Kawai M."/>
            <person name="Futagami T."/>
            <person name="Toyoda A."/>
            <person name="Takaki Y."/>
            <person name="Nishi S."/>
            <person name="Hori S."/>
            <person name="Arai W."/>
            <person name="Tsubouchi T."/>
            <person name="Morono Y."/>
            <person name="Uchiyama I."/>
            <person name="Ito T."/>
            <person name="Fujiyama A."/>
            <person name="Inagaki F."/>
            <person name="Takami H."/>
        </authorList>
    </citation>
    <scope>NUCLEOTIDE SEQUENCE</scope>
    <source>
        <strain evidence="2">Expedition CK06-06</strain>
    </source>
</reference>